<dbReference type="Pfam" id="PF07813">
    <property type="entry name" value="LTXXQ"/>
    <property type="match status" value="1"/>
</dbReference>
<name>A0A2A4SUM4_9DELT</name>
<dbReference type="EMBL" id="NVSR01000118">
    <property type="protein sequence ID" value="PCI24922.1"/>
    <property type="molecule type" value="Genomic_DNA"/>
</dbReference>
<dbReference type="Proteomes" id="UP000218113">
    <property type="component" value="Unassembled WGS sequence"/>
</dbReference>
<dbReference type="InterPro" id="IPR012899">
    <property type="entry name" value="LTXXQ"/>
</dbReference>
<dbReference type="AlphaFoldDB" id="A0A2A4SUM4"/>
<dbReference type="Gene3D" id="1.20.120.1490">
    <property type="match status" value="1"/>
</dbReference>
<protein>
    <recommendedName>
        <fullName evidence="3">Lipoprotein</fullName>
    </recommendedName>
</protein>
<dbReference type="PROSITE" id="PS51257">
    <property type="entry name" value="PROKAR_LIPOPROTEIN"/>
    <property type="match status" value="1"/>
</dbReference>
<evidence type="ECO:0000313" key="1">
    <source>
        <dbReference type="EMBL" id="PCI24922.1"/>
    </source>
</evidence>
<sequence length="263" mass="29958">MKATVKTPLFAACVLSLGIVVSSCSPTTFEDKVDWGKTAISSHLDLTDEQEPALEEIATTIKINYPDFKNFRNDFQTTLKEELQQEDFNVARVNAKVLELKGKVLTVGEEIIGEFAALHQTLSPEQRATINDRANHKGERSGYDYHKRWGERSEHQGQHQDFDLQPHQAEALKKLVAGIAVDSVDWMMAKNQLKKVVRAELASDQFNAELVREEFKRNVNLVFASAERHLPKFAELHSLFEARQRGILVSLVDRWIERSNQED</sequence>
<dbReference type="GO" id="GO:0042597">
    <property type="term" value="C:periplasmic space"/>
    <property type="evidence" value="ECO:0007669"/>
    <property type="project" value="InterPro"/>
</dbReference>
<accession>A0A2A4SUM4</accession>
<reference evidence="2" key="1">
    <citation type="submission" date="2017-08" db="EMBL/GenBank/DDBJ databases">
        <title>A dynamic microbial community with high functional redundancy inhabits the cold, oxic subseafloor aquifer.</title>
        <authorList>
            <person name="Tully B.J."/>
            <person name="Wheat C.G."/>
            <person name="Glazer B.T."/>
            <person name="Huber J.A."/>
        </authorList>
    </citation>
    <scope>NUCLEOTIDE SEQUENCE [LARGE SCALE GENOMIC DNA]</scope>
</reference>
<gene>
    <name evidence="1" type="ORF">COB67_11210</name>
</gene>
<comment type="caution">
    <text evidence="1">The sequence shown here is derived from an EMBL/GenBank/DDBJ whole genome shotgun (WGS) entry which is preliminary data.</text>
</comment>
<proteinExistence type="predicted"/>
<organism evidence="1 2">
    <name type="scientific">SAR324 cluster bacterium</name>
    <dbReference type="NCBI Taxonomy" id="2024889"/>
    <lineage>
        <taxon>Bacteria</taxon>
        <taxon>Deltaproteobacteria</taxon>
        <taxon>SAR324 cluster</taxon>
    </lineage>
</organism>
<evidence type="ECO:0008006" key="3">
    <source>
        <dbReference type="Google" id="ProtNLM"/>
    </source>
</evidence>
<evidence type="ECO:0000313" key="2">
    <source>
        <dbReference type="Proteomes" id="UP000218113"/>
    </source>
</evidence>